<organism evidence="1 2">
    <name type="scientific">Juglans regia</name>
    <name type="common">English walnut</name>
    <dbReference type="NCBI Taxonomy" id="51240"/>
    <lineage>
        <taxon>Eukaryota</taxon>
        <taxon>Viridiplantae</taxon>
        <taxon>Streptophyta</taxon>
        <taxon>Embryophyta</taxon>
        <taxon>Tracheophyta</taxon>
        <taxon>Spermatophyta</taxon>
        <taxon>Magnoliopsida</taxon>
        <taxon>eudicotyledons</taxon>
        <taxon>Gunneridae</taxon>
        <taxon>Pentapetalae</taxon>
        <taxon>rosids</taxon>
        <taxon>fabids</taxon>
        <taxon>Fagales</taxon>
        <taxon>Juglandaceae</taxon>
        <taxon>Juglans</taxon>
    </lineage>
</organism>
<evidence type="ECO:0000313" key="2">
    <source>
        <dbReference type="RefSeq" id="XP_018821230.1"/>
    </source>
</evidence>
<dbReference type="InterPro" id="IPR011990">
    <property type="entry name" value="TPR-like_helical_dom_sf"/>
</dbReference>
<dbReference type="SMART" id="SM00028">
    <property type="entry name" value="TPR"/>
    <property type="match status" value="4"/>
</dbReference>
<dbReference type="Pfam" id="PF13432">
    <property type="entry name" value="TPR_16"/>
    <property type="match status" value="1"/>
</dbReference>
<dbReference type="Proteomes" id="UP000235220">
    <property type="component" value="Chromosome 3"/>
</dbReference>
<dbReference type="STRING" id="51240.A0A2I4EP99"/>
<protein>
    <submittedName>
        <fullName evidence="2">Protein SLOW GREEN 1, chloroplastic-like</fullName>
    </submittedName>
</protein>
<dbReference type="PROSITE" id="PS50005">
    <property type="entry name" value="TPR"/>
    <property type="match status" value="1"/>
</dbReference>
<dbReference type="Pfam" id="PF14559">
    <property type="entry name" value="TPR_19"/>
    <property type="match status" value="1"/>
</dbReference>
<dbReference type="PANTHER" id="PTHR26312:SF67">
    <property type="entry name" value="PROTEIN SLOW GREEN 1, CHLOROPLASTIC"/>
    <property type="match status" value="1"/>
</dbReference>
<gene>
    <name evidence="2" type="primary">LOC108991444</name>
</gene>
<dbReference type="KEGG" id="jre:108991444"/>
<sequence length="349" mass="39923">MESIAKLNYSHQPLHLSLNHHRSSFPRPFSFLSFRNPPTATPPSSQSWPSISLVIKASSSTPKNPKSQLSKTLNPLVKTTCVTLAAAAALFFTRFHLKPAIAAPIASPMVEPAKESLDTASSAKEKERIIEEQLSHDQNDTEALRSLMEARIKARNFKEAIQVLDRLIELEPEESEWPLLKANLHSYNGELELARNVFEEILEKDPLRVEAYHGLLMVSSEKSDEESMKNVAKRVEEAIEKCNKLGRKSEVRDFNLLVGQIKVMEGDYLAALKVYQQLVKEEPRDFRPYLCQGILNTMLGKKDEAEKHFEKFRRLVPKNHPYKEYFDENMFATKSFLQKVEKEREGSNR</sequence>
<dbReference type="InterPro" id="IPR019734">
    <property type="entry name" value="TPR_rpt"/>
</dbReference>
<reference evidence="2" key="1">
    <citation type="submission" date="2025-08" db="UniProtKB">
        <authorList>
            <consortium name="RefSeq"/>
        </authorList>
    </citation>
    <scope>IDENTIFICATION</scope>
    <source>
        <tissue evidence="2">Leaves</tissue>
    </source>
</reference>
<dbReference type="Gramene" id="Jr03_22970_p1">
    <property type="protein sequence ID" value="cds.Jr03_22970_p1"/>
    <property type="gene ID" value="Jr03_22970"/>
</dbReference>
<dbReference type="GeneID" id="108991444"/>
<dbReference type="RefSeq" id="XP_018821230.1">
    <property type="nucleotide sequence ID" value="XM_018965685.2"/>
</dbReference>
<dbReference type="PANTHER" id="PTHR26312">
    <property type="entry name" value="TETRATRICOPEPTIDE REPEAT PROTEIN 5"/>
    <property type="match status" value="1"/>
</dbReference>
<evidence type="ECO:0000313" key="1">
    <source>
        <dbReference type="Proteomes" id="UP000235220"/>
    </source>
</evidence>
<dbReference type="FunCoup" id="A0A2I4EP99">
    <property type="interactions" value="1141"/>
</dbReference>
<keyword evidence="1" id="KW-1185">Reference proteome</keyword>
<dbReference type="OrthoDB" id="66906at2759"/>
<dbReference type="AlphaFoldDB" id="A0A2I4EP99"/>
<dbReference type="SUPFAM" id="SSF48452">
    <property type="entry name" value="TPR-like"/>
    <property type="match status" value="1"/>
</dbReference>
<accession>A0A2I4EP99</accession>
<proteinExistence type="predicted"/>
<name>A0A2I4EP99_JUGRE</name>
<dbReference type="Gene3D" id="1.25.40.10">
    <property type="entry name" value="Tetratricopeptide repeat domain"/>
    <property type="match status" value="1"/>
</dbReference>